<dbReference type="Proteomes" id="UP000481087">
    <property type="component" value="Unassembled WGS sequence"/>
</dbReference>
<organism evidence="1 2">
    <name type="scientific">Paenibacillus silvestris</name>
    <dbReference type="NCBI Taxonomy" id="2606219"/>
    <lineage>
        <taxon>Bacteria</taxon>
        <taxon>Bacillati</taxon>
        <taxon>Bacillota</taxon>
        <taxon>Bacilli</taxon>
        <taxon>Bacillales</taxon>
        <taxon>Paenibacillaceae</taxon>
        <taxon>Paenibacillus</taxon>
    </lineage>
</organism>
<proteinExistence type="predicted"/>
<evidence type="ECO:0000313" key="2">
    <source>
        <dbReference type="Proteomes" id="UP000481087"/>
    </source>
</evidence>
<keyword evidence="2" id="KW-1185">Reference proteome</keyword>
<evidence type="ECO:0000313" key="1">
    <source>
        <dbReference type="EMBL" id="MZQ85633.1"/>
    </source>
</evidence>
<comment type="caution">
    <text evidence="1">The sequence shown here is derived from an EMBL/GenBank/DDBJ whole genome shotgun (WGS) entry which is preliminary data.</text>
</comment>
<gene>
    <name evidence="1" type="ORF">GQF01_26275</name>
</gene>
<reference evidence="1 2" key="1">
    <citation type="submission" date="2019-12" db="EMBL/GenBank/DDBJ databases">
        <title>Paenibacillus sp. nov. sp. isolated from soil.</title>
        <authorList>
            <person name="Kim J."/>
            <person name="Jeong S.E."/>
            <person name="Jung H.S."/>
            <person name="Jeon C.O."/>
        </authorList>
    </citation>
    <scope>NUCLEOTIDE SEQUENCE [LARGE SCALE GENOMIC DNA]</scope>
    <source>
        <strain evidence="1 2">5J-6</strain>
    </source>
</reference>
<dbReference type="AlphaFoldDB" id="A0A6L8V5J9"/>
<sequence length="47" mass="5889">MNNKVEQKKRVWEKPQLEVVSVRETAYWEFRWNEKTGFWENVWVSES</sequence>
<protein>
    <submittedName>
        <fullName evidence="1">Uncharacterized protein</fullName>
    </submittedName>
</protein>
<name>A0A6L8V5J9_9BACL</name>
<dbReference type="EMBL" id="WTUZ01000022">
    <property type="protein sequence ID" value="MZQ85633.1"/>
    <property type="molecule type" value="Genomic_DNA"/>
</dbReference>
<dbReference type="RefSeq" id="WP_161409856.1">
    <property type="nucleotide sequence ID" value="NZ_WTUZ01000022.1"/>
</dbReference>
<accession>A0A6L8V5J9</accession>